<reference evidence="2 3" key="1">
    <citation type="submission" date="2017-04" db="EMBL/GenBank/DDBJ databases">
        <authorList>
            <person name="Afonso C.L."/>
            <person name="Miller P.J."/>
            <person name="Scott M.A."/>
            <person name="Spackman E."/>
            <person name="Goraichik I."/>
            <person name="Dimitrov K.M."/>
            <person name="Suarez D.L."/>
            <person name="Swayne D.E."/>
        </authorList>
    </citation>
    <scope>NUCLEOTIDE SEQUENCE [LARGE SCALE GENOMIC DNA]</scope>
    <source>
        <strain evidence="2 3">CGMCC 1.12511</strain>
    </source>
</reference>
<dbReference type="OrthoDB" id="4941654at2"/>
<evidence type="ECO:0000313" key="2">
    <source>
        <dbReference type="EMBL" id="SMC36048.1"/>
    </source>
</evidence>
<evidence type="ECO:0000259" key="1">
    <source>
        <dbReference type="Pfam" id="PF01936"/>
    </source>
</evidence>
<feature type="domain" description="NYN" evidence="1">
    <location>
        <begin position="9"/>
        <end position="185"/>
    </location>
</feature>
<dbReference type="AlphaFoldDB" id="A0A1W1YJZ5"/>
<dbReference type="Proteomes" id="UP000192634">
    <property type="component" value="Unassembled WGS sequence"/>
</dbReference>
<dbReference type="Gene3D" id="3.40.50.1010">
    <property type="entry name" value="5'-nuclease"/>
    <property type="match status" value="1"/>
</dbReference>
<dbReference type="Pfam" id="PF01936">
    <property type="entry name" value="NYN"/>
    <property type="match status" value="1"/>
</dbReference>
<organism evidence="2 3">
    <name type="scientific">Janibacter indicus</name>
    <dbReference type="NCBI Taxonomy" id="857417"/>
    <lineage>
        <taxon>Bacteria</taxon>
        <taxon>Bacillati</taxon>
        <taxon>Actinomycetota</taxon>
        <taxon>Actinomycetes</taxon>
        <taxon>Micrococcales</taxon>
        <taxon>Intrasporangiaceae</taxon>
        <taxon>Janibacter</taxon>
    </lineage>
</organism>
<dbReference type="EMBL" id="FWXN01000002">
    <property type="protein sequence ID" value="SMC36048.1"/>
    <property type="molecule type" value="Genomic_DNA"/>
</dbReference>
<dbReference type="GO" id="GO:0004540">
    <property type="term" value="F:RNA nuclease activity"/>
    <property type="evidence" value="ECO:0007669"/>
    <property type="project" value="InterPro"/>
</dbReference>
<protein>
    <submittedName>
        <fullName evidence="2">NYN domain-containing protein</fullName>
    </submittedName>
</protein>
<name>A0A1W1YJZ5_9MICO</name>
<accession>A0A1W1YJZ5</accession>
<dbReference type="InterPro" id="IPR021139">
    <property type="entry name" value="NYN"/>
</dbReference>
<dbReference type="RefSeq" id="WP_084449654.1">
    <property type="nucleotide sequence ID" value="NZ_FWXN01000002.1"/>
</dbReference>
<gene>
    <name evidence="2" type="ORF">SAMN06296429_10272</name>
</gene>
<sequence>MLPEPPKLRAAVVIDYQNVHLTARDIFEPGQPPQVALIDPSLFARAAVQERNKRQRKGHPHATVVKVFVARGLPHTDHEREQNARCTAQAEQWRSQGAEVYLRDLKYDYERDASGRPIKDINGKTTPKGRGREKGIDVACAVRAVRLAVQPTIDVVLLASRDTDLVPVLDEIYDMRGIDPTAVAAIETLTWDDRAAALRLGSLRPSGNRRIWNTNLDRRIFEASRDRRAY</sequence>
<proteinExistence type="predicted"/>
<evidence type="ECO:0000313" key="3">
    <source>
        <dbReference type="Proteomes" id="UP000192634"/>
    </source>
</evidence>